<feature type="binding site" evidence="16">
    <location>
        <position position="65"/>
    </location>
    <ligand>
        <name>[4Fe-4S] cluster</name>
        <dbReference type="ChEBI" id="CHEBI:49883"/>
        <note>4Fe-4S-S-AdoMet</note>
    </ligand>
</feature>
<feature type="binding site" evidence="15">
    <location>
        <position position="213"/>
    </location>
    <ligand>
        <name>S-adenosyl-L-methionine</name>
        <dbReference type="ChEBI" id="CHEBI:59789"/>
        <label>2</label>
    </ligand>
</feature>
<dbReference type="SFLD" id="SFLDS00029">
    <property type="entry name" value="Radical_SAM"/>
    <property type="match status" value="1"/>
</dbReference>
<keyword evidence="7 14" id="KW-0949">S-adenosyl-L-methionine</keyword>
<name>A0A1D8CZP5_CHLLM</name>
<feature type="binding site" evidence="15">
    <location>
        <position position="116"/>
    </location>
    <ligand>
        <name>S-adenosyl-L-methionine</name>
        <dbReference type="ChEBI" id="CHEBI:59789"/>
        <label>1</label>
    </ligand>
</feature>
<comment type="pathway">
    <text evidence="2 14">Porphyrin-containing compound metabolism; protoporphyrin-IX biosynthesis; protoporphyrinogen-IX from coproporphyrinogen-III (AdoMet route): step 1/1.</text>
</comment>
<dbReference type="InterPro" id="IPR013785">
    <property type="entry name" value="Aldolase_TIM"/>
</dbReference>
<evidence type="ECO:0000256" key="16">
    <source>
        <dbReference type="PIRSR" id="PIRSR000167-2"/>
    </source>
</evidence>
<keyword evidence="5 14" id="KW-0004">4Fe-4S</keyword>
<keyword evidence="6 14" id="KW-0963">Cytoplasm</keyword>
<protein>
    <recommendedName>
        <fullName evidence="14">Coproporphyrinogen-III oxidase</fullName>
        <ecNumber evidence="14">1.3.98.3</ecNumber>
    </recommendedName>
</protein>
<evidence type="ECO:0000256" key="13">
    <source>
        <dbReference type="ARBA" id="ARBA00048321"/>
    </source>
</evidence>
<dbReference type="GO" id="GO:0004109">
    <property type="term" value="F:coproporphyrinogen oxidase activity"/>
    <property type="evidence" value="ECO:0007669"/>
    <property type="project" value="InterPro"/>
</dbReference>
<dbReference type="EC" id="1.3.98.3" evidence="14"/>
<feature type="binding site" evidence="15">
    <location>
        <position position="149"/>
    </location>
    <ligand>
        <name>S-adenosyl-L-methionine</name>
        <dbReference type="ChEBI" id="CHEBI:59789"/>
        <label>1</label>
    </ligand>
</feature>
<evidence type="ECO:0000259" key="17">
    <source>
        <dbReference type="PROSITE" id="PS51918"/>
    </source>
</evidence>
<keyword evidence="19" id="KW-1185">Reference proteome</keyword>
<evidence type="ECO:0000313" key="18">
    <source>
        <dbReference type="EMBL" id="AOS84400.1"/>
    </source>
</evidence>
<evidence type="ECO:0000256" key="6">
    <source>
        <dbReference type="ARBA" id="ARBA00022490"/>
    </source>
</evidence>
<dbReference type="Gene3D" id="3.20.20.70">
    <property type="entry name" value="Aldolase class I"/>
    <property type="match status" value="1"/>
</dbReference>
<evidence type="ECO:0000256" key="9">
    <source>
        <dbReference type="ARBA" id="ARBA00023002"/>
    </source>
</evidence>
<sequence>MTTDVVAKLALKYSNPGPRYTSYPTIPSWSEDGVTQEQWKEAMVKGFNESNETTGISMYIHIPFCENYCYFCGCNAHRTTDHSFEKPYIDALIKEWQMYLDVFPGKLNVKELHIGGGTPTFFSPENLIRLVDTMFKDVNRMDNYIFSFETNPRSTTKEHLEALYSVGFRRMSFGIQDFDPTVQQEINRPQSFELVKEKIDMARQIGFNSVNFDLVYGLPKQTLATVTDTIQKVMELRPDRLAFYGYGHNPHLYEGQRRFKVEDLPVGDIKQELYDKGRAMLESIGYHEVGMDHFAIEGDALYDALKNGTLHRNFMGYTENTTQMMLALGASSISDTWYAFAQNERTDDRYMEEVNKGRFPIMRGHLLSDEDLVLRRHILNLMCRQETSWEDPKLYTEELDVARYRLEDMENDGIVELGEKSVKVTEIGVPFLRNICMAFDAHLWRSDSLSKAYNVSRDIQKEYIEKARQAKLQKVD</sequence>
<dbReference type="NCBIfam" id="TIGR00538">
    <property type="entry name" value="hemN"/>
    <property type="match status" value="1"/>
</dbReference>
<dbReference type="Proteomes" id="UP000095185">
    <property type="component" value="Chromosome"/>
</dbReference>
<dbReference type="SFLD" id="SFLDG01065">
    <property type="entry name" value="anaerobic_coproporphyrinogen-I"/>
    <property type="match status" value="1"/>
</dbReference>
<dbReference type="GO" id="GO:0051539">
    <property type="term" value="F:4 iron, 4 sulfur cluster binding"/>
    <property type="evidence" value="ECO:0007669"/>
    <property type="project" value="UniProtKB-KW"/>
</dbReference>
<evidence type="ECO:0000256" key="3">
    <source>
        <dbReference type="ARBA" id="ARBA00005493"/>
    </source>
</evidence>
<dbReference type="AlphaFoldDB" id="A0A1D8CZP5"/>
<keyword evidence="12 14" id="KW-0627">Porphyrin biosynthesis</keyword>
<dbReference type="CDD" id="cd01335">
    <property type="entry name" value="Radical_SAM"/>
    <property type="match status" value="1"/>
</dbReference>
<evidence type="ECO:0000256" key="4">
    <source>
        <dbReference type="ARBA" id="ARBA00011245"/>
    </source>
</evidence>
<keyword evidence="8 14" id="KW-0479">Metal-binding</keyword>
<dbReference type="GO" id="GO:0046872">
    <property type="term" value="F:metal ion binding"/>
    <property type="evidence" value="ECO:0007669"/>
    <property type="project" value="UniProtKB-KW"/>
</dbReference>
<accession>A0A1D8CZP5</accession>
<dbReference type="Pfam" id="PF04055">
    <property type="entry name" value="Radical_SAM"/>
    <property type="match status" value="1"/>
</dbReference>
<feature type="binding site" evidence="16">
    <location>
        <position position="72"/>
    </location>
    <ligand>
        <name>[4Fe-4S] cluster</name>
        <dbReference type="ChEBI" id="CHEBI:49883"/>
        <note>4Fe-4S-S-AdoMet</note>
    </ligand>
</feature>
<evidence type="ECO:0000256" key="2">
    <source>
        <dbReference type="ARBA" id="ARBA00004785"/>
    </source>
</evidence>
<evidence type="ECO:0000256" key="7">
    <source>
        <dbReference type="ARBA" id="ARBA00022691"/>
    </source>
</evidence>
<feature type="binding site" evidence="15">
    <location>
        <position position="188"/>
    </location>
    <ligand>
        <name>S-adenosyl-L-methionine</name>
        <dbReference type="ChEBI" id="CHEBI:59789"/>
        <label>2</label>
    </ligand>
</feature>
<comment type="cofactor">
    <cofactor evidence="14 16">
        <name>[4Fe-4S] cluster</name>
        <dbReference type="ChEBI" id="CHEBI:49883"/>
    </cofactor>
    <text evidence="14 16">Binds 1 [4Fe-4S] cluster. The cluster is coordinated with 3 cysteines and an exchangeable S-adenosyl-L-methionine.</text>
</comment>
<dbReference type="InterPro" id="IPR006638">
    <property type="entry name" value="Elp3/MiaA/NifB-like_rSAM"/>
</dbReference>
<evidence type="ECO:0000256" key="12">
    <source>
        <dbReference type="ARBA" id="ARBA00023244"/>
    </source>
</evidence>
<dbReference type="SUPFAM" id="SSF102114">
    <property type="entry name" value="Radical SAM enzymes"/>
    <property type="match status" value="1"/>
</dbReference>
<feature type="binding site" evidence="15">
    <location>
        <begin position="117"/>
        <end position="118"/>
    </location>
    <ligand>
        <name>S-adenosyl-L-methionine</name>
        <dbReference type="ChEBI" id="CHEBI:59789"/>
        <label>2</label>
    </ligand>
</feature>
<proteinExistence type="inferred from homology"/>
<evidence type="ECO:0000256" key="1">
    <source>
        <dbReference type="ARBA" id="ARBA00004496"/>
    </source>
</evidence>
<dbReference type="InterPro" id="IPR007197">
    <property type="entry name" value="rSAM"/>
</dbReference>
<dbReference type="KEGG" id="clz:BIU88_09825"/>
<evidence type="ECO:0000256" key="10">
    <source>
        <dbReference type="ARBA" id="ARBA00023004"/>
    </source>
</evidence>
<feature type="binding site" evidence="15">
    <location>
        <position position="333"/>
    </location>
    <ligand>
        <name>S-adenosyl-L-methionine</name>
        <dbReference type="ChEBI" id="CHEBI:59789"/>
        <label>1</label>
    </ligand>
</feature>
<organism evidence="18 19">
    <name type="scientific">Chlorobaculum limnaeum</name>
    <dbReference type="NCBI Taxonomy" id="274537"/>
    <lineage>
        <taxon>Bacteria</taxon>
        <taxon>Pseudomonadati</taxon>
        <taxon>Chlorobiota</taxon>
        <taxon>Chlorobiia</taxon>
        <taxon>Chlorobiales</taxon>
        <taxon>Chlorobiaceae</taxon>
        <taxon>Chlorobaculum</taxon>
    </lineage>
</organism>
<dbReference type="SMART" id="SM00729">
    <property type="entry name" value="Elp3"/>
    <property type="match status" value="1"/>
</dbReference>
<feature type="binding site" evidence="15">
    <location>
        <position position="176"/>
    </location>
    <ligand>
        <name>S-adenosyl-L-methionine</name>
        <dbReference type="ChEBI" id="CHEBI:59789"/>
        <label>2</label>
    </ligand>
</feature>
<feature type="binding site" evidence="15">
    <location>
        <begin position="71"/>
        <end position="73"/>
    </location>
    <ligand>
        <name>S-adenosyl-L-methionine</name>
        <dbReference type="ChEBI" id="CHEBI:59789"/>
        <label>2</label>
    </ligand>
</feature>
<evidence type="ECO:0000256" key="14">
    <source>
        <dbReference type="PIRNR" id="PIRNR000167"/>
    </source>
</evidence>
<dbReference type="Gene3D" id="1.10.10.920">
    <property type="match status" value="1"/>
</dbReference>
<evidence type="ECO:0000256" key="11">
    <source>
        <dbReference type="ARBA" id="ARBA00023014"/>
    </source>
</evidence>
<feature type="binding site" evidence="16">
    <location>
        <position position="69"/>
    </location>
    <ligand>
        <name>[4Fe-4S] cluster</name>
        <dbReference type="ChEBI" id="CHEBI:49883"/>
        <note>4Fe-4S-S-AdoMet</note>
    </ligand>
</feature>
<dbReference type="UniPathway" id="UPA00251">
    <property type="reaction ID" value="UER00323"/>
</dbReference>
<comment type="subunit">
    <text evidence="4">Monomer.</text>
</comment>
<dbReference type="STRING" id="274537.BIU88_09825"/>
<feature type="domain" description="Radical SAM core" evidence="17">
    <location>
        <begin position="50"/>
        <end position="287"/>
    </location>
</feature>
<dbReference type="PROSITE" id="PS51918">
    <property type="entry name" value="RADICAL_SAM"/>
    <property type="match status" value="1"/>
</dbReference>
<dbReference type="OrthoDB" id="9808022at2"/>
<dbReference type="SFLD" id="SFLDG01082">
    <property type="entry name" value="B12-binding_domain_containing"/>
    <property type="match status" value="1"/>
</dbReference>
<keyword evidence="10 14" id="KW-0408">Iron</keyword>
<dbReference type="InterPro" id="IPR004558">
    <property type="entry name" value="Coprogen_oxidase_HemN"/>
</dbReference>
<keyword evidence="11 14" id="KW-0411">Iron-sulfur</keyword>
<feature type="binding site" evidence="15">
    <location>
        <position position="59"/>
    </location>
    <ligand>
        <name>S-adenosyl-L-methionine</name>
        <dbReference type="ChEBI" id="CHEBI:59789"/>
        <label>1</label>
    </ligand>
</feature>
<dbReference type="PIRSF" id="PIRSF000167">
    <property type="entry name" value="HemN"/>
    <property type="match status" value="1"/>
</dbReference>
<gene>
    <name evidence="18" type="ORF">BIU88_09825</name>
</gene>
<evidence type="ECO:0000256" key="5">
    <source>
        <dbReference type="ARBA" id="ARBA00022485"/>
    </source>
</evidence>
<evidence type="ECO:0000256" key="15">
    <source>
        <dbReference type="PIRSR" id="PIRSR000167-1"/>
    </source>
</evidence>
<dbReference type="GO" id="GO:0051989">
    <property type="term" value="F:coproporphyrinogen dehydrogenase activity"/>
    <property type="evidence" value="ECO:0007669"/>
    <property type="project" value="UniProtKB-EC"/>
</dbReference>
<evidence type="ECO:0000313" key="19">
    <source>
        <dbReference type="Proteomes" id="UP000095185"/>
    </source>
</evidence>
<dbReference type="EMBL" id="CP017305">
    <property type="protein sequence ID" value="AOS84400.1"/>
    <property type="molecule type" value="Genomic_DNA"/>
</dbReference>
<comment type="catalytic activity">
    <reaction evidence="13 14">
        <text>coproporphyrinogen III + 2 S-adenosyl-L-methionine = protoporphyrinogen IX + 2 5'-deoxyadenosine + 2 L-methionine + 2 CO2</text>
        <dbReference type="Rhea" id="RHEA:15425"/>
        <dbReference type="ChEBI" id="CHEBI:16526"/>
        <dbReference type="ChEBI" id="CHEBI:17319"/>
        <dbReference type="ChEBI" id="CHEBI:57307"/>
        <dbReference type="ChEBI" id="CHEBI:57309"/>
        <dbReference type="ChEBI" id="CHEBI:57844"/>
        <dbReference type="ChEBI" id="CHEBI:59789"/>
        <dbReference type="EC" id="1.3.98.3"/>
    </reaction>
</comment>
<keyword evidence="9 14" id="KW-0560">Oxidoreductase</keyword>
<dbReference type="GO" id="GO:0006782">
    <property type="term" value="P:protoporphyrinogen IX biosynthetic process"/>
    <property type="evidence" value="ECO:0007669"/>
    <property type="project" value="UniProtKB-UniPathway"/>
</dbReference>
<dbReference type="PANTHER" id="PTHR13932:SF6">
    <property type="entry name" value="OXYGEN-INDEPENDENT COPROPORPHYRINOGEN III OXIDASE"/>
    <property type="match status" value="1"/>
</dbReference>
<dbReference type="InterPro" id="IPR034505">
    <property type="entry name" value="Coproporphyrinogen-III_oxidase"/>
</dbReference>
<dbReference type="InterPro" id="IPR058240">
    <property type="entry name" value="rSAM_sf"/>
</dbReference>
<dbReference type="RefSeq" id="WP_069810592.1">
    <property type="nucleotide sequence ID" value="NZ_CP017305.1"/>
</dbReference>
<comment type="subcellular location">
    <subcellularLocation>
        <location evidence="1 14">Cytoplasm</location>
    </subcellularLocation>
</comment>
<evidence type="ECO:0000256" key="8">
    <source>
        <dbReference type="ARBA" id="ARBA00022723"/>
    </source>
</evidence>
<comment type="similarity">
    <text evidence="3 14">Belongs to the anaerobic coproporphyrinogen-III oxidase family.</text>
</comment>
<dbReference type="GO" id="GO:0005737">
    <property type="term" value="C:cytoplasm"/>
    <property type="evidence" value="ECO:0007669"/>
    <property type="project" value="UniProtKB-SubCell"/>
</dbReference>
<dbReference type="PANTHER" id="PTHR13932">
    <property type="entry name" value="COPROPORPHYRINIGEN III OXIDASE"/>
    <property type="match status" value="1"/>
</dbReference>
<reference evidence="18" key="1">
    <citation type="submission" date="2016-09" db="EMBL/GenBank/DDBJ databases">
        <title>Genome sequence of Chlorobaculum limnaeum.</title>
        <authorList>
            <person name="Liu Z."/>
            <person name="Tank M."/>
            <person name="Bryant D.A."/>
        </authorList>
    </citation>
    <scope>NUCLEOTIDE SEQUENCE [LARGE SCALE GENOMIC DNA]</scope>
    <source>
        <strain evidence="18">DSM 1677</strain>
    </source>
</reference>